<dbReference type="EMBL" id="CP066744">
    <property type="protein sequence ID" value="QQK08215.1"/>
    <property type="molecule type" value="Genomic_DNA"/>
</dbReference>
<keyword evidence="2" id="KW-1185">Reference proteome</keyword>
<reference evidence="1 2" key="1">
    <citation type="journal article" date="2022" name="Int. J. Syst. Evol. Microbiol.">
        <title>Miniphocaeibacter halophilus sp. nov., an ammonium-tolerant acetate-producing bacterium isolated from a biogas system.</title>
        <authorList>
            <person name="Schnurer A."/>
            <person name="Singh A."/>
            <person name="Bi S."/>
            <person name="Qiao W."/>
            <person name="Westerholm M."/>
        </authorList>
    </citation>
    <scope>NUCLEOTIDE SEQUENCE [LARGE SCALE GENOMIC DNA]</scope>
    <source>
        <strain evidence="1 2">AMB_01</strain>
    </source>
</reference>
<evidence type="ECO:0000313" key="2">
    <source>
        <dbReference type="Proteomes" id="UP000595814"/>
    </source>
</evidence>
<name>A0AC61MRP4_9FIRM</name>
<accession>A0AC61MRP4</accession>
<evidence type="ECO:0000313" key="1">
    <source>
        <dbReference type="EMBL" id="QQK08215.1"/>
    </source>
</evidence>
<proteinExistence type="predicted"/>
<dbReference type="Proteomes" id="UP000595814">
    <property type="component" value="Chromosome"/>
</dbReference>
<gene>
    <name evidence="1" type="ORF">JFY71_01370</name>
</gene>
<sequence>MKRKFGILSFFMAIFMIIGYLPNNSKADNKIDFQINLHGPSKIVDRFTLTVEGKNVKNQRQKVSKNSNINIKNPTEYYIGSFYNDYFQFGSMHTDDYKVGSKDEVRDYYLTDLNVYNKIVLDTPVVGSKEIKVYGVPETEFTSYVHNLKTYENSELKTGLINENGIGTISFDNALKNNEEVRVYNRGDFVYYDSISTKKTIRDLNLKVDIISAGDTEIKGRAKGNFALYIIDTVDEKSFRYSVKLNNNFTIPVKEIKETDIILARAYSEDLVTNINKLDIHNEESENITRLAGADRFLTSLEIANKLYPTTENIVIANGDISADALSAGPLANELNAPILLVKSNNMKEEIQDYIQKSGAENIYIIGGKSSVSDYIYNLLNKLGKKNIERIAGKDRYETSIEILKKLKKDFSYGNSIIITNGLEGKDVDALAAGPYARENKQGIVLTDGKNLRTYVSKELKDLNIKSAIIVGGKNTVADNVLSSTNINISNRIAGSNRQETSLEIAKKLNSPDTLIVANGYKSPDALTAISLSKVENAPIILTDGKILTNSQEKYIMDIKKKEEMEKIFIVGGKSSVSSNLYNKLDSIFK</sequence>
<organism evidence="1 2">
    <name type="scientific">Miniphocaeibacter halophilus</name>
    <dbReference type="NCBI Taxonomy" id="2931922"/>
    <lineage>
        <taxon>Bacteria</taxon>
        <taxon>Bacillati</taxon>
        <taxon>Bacillota</taxon>
        <taxon>Tissierellia</taxon>
        <taxon>Tissierellales</taxon>
        <taxon>Peptoniphilaceae</taxon>
        <taxon>Miniphocaeibacter</taxon>
    </lineage>
</organism>
<protein>
    <submittedName>
        <fullName evidence="1">Cell wall-binding repeat-containing protein</fullName>
    </submittedName>
</protein>